<evidence type="ECO:0000256" key="4">
    <source>
        <dbReference type="ARBA" id="ARBA00023134"/>
    </source>
</evidence>
<dbReference type="RefSeq" id="XP_028476005.1">
    <property type="nucleotide sequence ID" value="XM_028624031.1"/>
</dbReference>
<dbReference type="STRING" id="105984.A0A427XQZ8"/>
<comment type="caution">
    <text evidence="10">The sequence shown here is derived from an EMBL/GenBank/DDBJ whole genome shotgun (WGS) entry which is preliminary data.</text>
</comment>
<feature type="binding site" evidence="7">
    <location>
        <begin position="135"/>
        <end position="138"/>
    </location>
    <ligand>
        <name>GTP</name>
        <dbReference type="ChEBI" id="CHEBI:37565"/>
    </ligand>
</feature>
<dbReference type="InterPro" id="IPR044612">
    <property type="entry name" value="ARL2/3"/>
</dbReference>
<evidence type="ECO:0000313" key="11">
    <source>
        <dbReference type="Proteomes" id="UP000279236"/>
    </source>
</evidence>
<comment type="similarity">
    <text evidence="1 9">Belongs to the small GTPase superfamily. Arf family.</text>
</comment>
<dbReference type="Gene3D" id="3.40.50.300">
    <property type="entry name" value="P-loop containing nucleotide triphosphate hydrolases"/>
    <property type="match status" value="1"/>
</dbReference>
<keyword evidence="2" id="KW-0519">Myristate</keyword>
<dbReference type="SUPFAM" id="SSF52540">
    <property type="entry name" value="P-loop containing nucleoside triphosphate hydrolases"/>
    <property type="match status" value="1"/>
</dbReference>
<evidence type="ECO:0000313" key="10">
    <source>
        <dbReference type="EMBL" id="RSH81286.1"/>
    </source>
</evidence>
<keyword evidence="5" id="KW-0449">Lipoprotein</keyword>
<keyword evidence="3 7" id="KW-0547">Nucleotide-binding</keyword>
<accession>A0A427XQZ8</accession>
<dbReference type="Pfam" id="PF00025">
    <property type="entry name" value="Arf"/>
    <property type="match status" value="1"/>
</dbReference>
<dbReference type="InterPro" id="IPR045873">
    <property type="entry name" value="Arl2"/>
</dbReference>
<dbReference type="InterPro" id="IPR005225">
    <property type="entry name" value="Small_GTP-bd"/>
</dbReference>
<gene>
    <name evidence="10" type="ORF">EHS24_008728</name>
</gene>
<dbReference type="GO" id="GO:0046872">
    <property type="term" value="F:metal ion binding"/>
    <property type="evidence" value="ECO:0007669"/>
    <property type="project" value="UniProtKB-KW"/>
</dbReference>
<dbReference type="FunFam" id="3.40.50.300:FF:000393">
    <property type="entry name" value="ADP-ribosylation factor-like 2, arl2"/>
    <property type="match status" value="1"/>
</dbReference>
<dbReference type="EMBL" id="RSCE01000007">
    <property type="protein sequence ID" value="RSH81286.1"/>
    <property type="molecule type" value="Genomic_DNA"/>
</dbReference>
<dbReference type="OrthoDB" id="2011769at2759"/>
<evidence type="ECO:0000256" key="6">
    <source>
        <dbReference type="ARBA" id="ARBA00026198"/>
    </source>
</evidence>
<dbReference type="SMART" id="SM00178">
    <property type="entry name" value="SAR"/>
    <property type="match status" value="1"/>
</dbReference>
<dbReference type="SMART" id="SM00177">
    <property type="entry name" value="ARF"/>
    <property type="match status" value="1"/>
</dbReference>
<evidence type="ECO:0000256" key="8">
    <source>
        <dbReference type="PIRSR" id="PIRSR606689-2"/>
    </source>
</evidence>
<evidence type="ECO:0000256" key="2">
    <source>
        <dbReference type="ARBA" id="ARBA00022707"/>
    </source>
</evidence>
<name>A0A427XQZ8_9TREE</name>
<feature type="binding site" evidence="7">
    <location>
        <position position="79"/>
    </location>
    <ligand>
        <name>GTP</name>
        <dbReference type="ChEBI" id="CHEBI:37565"/>
    </ligand>
</feature>
<reference evidence="10 11" key="1">
    <citation type="submission" date="2018-11" db="EMBL/GenBank/DDBJ databases">
        <title>Genome sequence of Apiotrichum porosum DSM 27194.</title>
        <authorList>
            <person name="Aliyu H."/>
            <person name="Gorte O."/>
            <person name="Ochsenreither K."/>
        </authorList>
    </citation>
    <scope>NUCLEOTIDE SEQUENCE [LARGE SCALE GENOMIC DNA]</scope>
    <source>
        <strain evidence="10 11">DSM 27194</strain>
    </source>
</reference>
<dbReference type="PRINTS" id="PR00328">
    <property type="entry name" value="SAR1GTPBP"/>
</dbReference>
<dbReference type="CDD" id="cd04154">
    <property type="entry name" value="Arl2"/>
    <property type="match status" value="1"/>
</dbReference>
<keyword evidence="8" id="KW-0460">Magnesium</keyword>
<dbReference type="Proteomes" id="UP000279236">
    <property type="component" value="Unassembled WGS sequence"/>
</dbReference>
<dbReference type="InterPro" id="IPR027417">
    <property type="entry name" value="P-loop_NTPase"/>
</dbReference>
<feature type="binding site" evidence="8">
    <location>
        <position position="40"/>
    </location>
    <ligand>
        <name>Mg(2+)</name>
        <dbReference type="ChEBI" id="CHEBI:18420"/>
    </ligand>
</feature>
<dbReference type="PROSITE" id="PS51417">
    <property type="entry name" value="ARF"/>
    <property type="match status" value="1"/>
</dbReference>
<evidence type="ECO:0000256" key="5">
    <source>
        <dbReference type="ARBA" id="ARBA00023288"/>
    </source>
</evidence>
<feature type="binding site" evidence="7">
    <location>
        <begin position="33"/>
        <end position="40"/>
    </location>
    <ligand>
        <name>GTP</name>
        <dbReference type="ChEBI" id="CHEBI:37565"/>
    </ligand>
</feature>
<evidence type="ECO:0000256" key="7">
    <source>
        <dbReference type="PIRSR" id="PIRSR606689-1"/>
    </source>
</evidence>
<sequence length="224" mass="24070">MAPCFSSPTAQRLLTIIRKNKARAREMRVLFLGLDNAGKTTILKRVTGGDVSSVSPTLGFNIMSLVRGDHTLNVWDVGGQRTLRPYWRNYFESTDAVVWVVDSSDSLRLDDAAAELRALLSEERLAGATLLVFANKQDLAGSLSHEQIRDALGLEAIASHKWRIVPCSAISGVGLDEGLDWVVGEVAGRLYWSGRKTEAAVVASSDVEQSAVAPAPAAGSAVHV</sequence>
<organism evidence="10 11">
    <name type="scientific">Apiotrichum porosum</name>
    <dbReference type="NCBI Taxonomy" id="105984"/>
    <lineage>
        <taxon>Eukaryota</taxon>
        <taxon>Fungi</taxon>
        <taxon>Dikarya</taxon>
        <taxon>Basidiomycota</taxon>
        <taxon>Agaricomycotina</taxon>
        <taxon>Tremellomycetes</taxon>
        <taxon>Trichosporonales</taxon>
        <taxon>Trichosporonaceae</taxon>
        <taxon>Apiotrichum</taxon>
    </lineage>
</organism>
<keyword evidence="8" id="KW-0479">Metal-binding</keyword>
<proteinExistence type="inferred from homology"/>
<dbReference type="GO" id="GO:0003924">
    <property type="term" value="F:GTPase activity"/>
    <property type="evidence" value="ECO:0007669"/>
    <property type="project" value="InterPro"/>
</dbReference>
<keyword evidence="4 7" id="KW-0342">GTP-binding</keyword>
<evidence type="ECO:0000256" key="3">
    <source>
        <dbReference type="ARBA" id="ARBA00022741"/>
    </source>
</evidence>
<dbReference type="NCBIfam" id="TIGR00231">
    <property type="entry name" value="small_GTP"/>
    <property type="match status" value="1"/>
</dbReference>
<evidence type="ECO:0000256" key="1">
    <source>
        <dbReference type="ARBA" id="ARBA00010290"/>
    </source>
</evidence>
<feature type="binding site" evidence="8">
    <location>
        <position position="57"/>
    </location>
    <ligand>
        <name>Mg(2+)</name>
        <dbReference type="ChEBI" id="CHEBI:18420"/>
    </ligand>
</feature>
<keyword evidence="11" id="KW-1185">Reference proteome</keyword>
<evidence type="ECO:0000256" key="9">
    <source>
        <dbReference type="RuleBase" id="RU003925"/>
    </source>
</evidence>
<protein>
    <recommendedName>
        <fullName evidence="6">ADP-ribosylation factor-like protein 2</fullName>
    </recommendedName>
</protein>
<dbReference type="InterPro" id="IPR006689">
    <property type="entry name" value="Small_GTPase_ARF/SAR"/>
</dbReference>
<dbReference type="PANTHER" id="PTHR45697">
    <property type="entry name" value="ADP-RIBOSYLATION FACTOR-LIKE PROTEIN 2-RELATED"/>
    <property type="match status" value="1"/>
</dbReference>
<dbReference type="GeneID" id="39593271"/>
<dbReference type="GO" id="GO:0005525">
    <property type="term" value="F:GTP binding"/>
    <property type="evidence" value="ECO:0007669"/>
    <property type="project" value="UniProtKB-KW"/>
</dbReference>
<dbReference type="AlphaFoldDB" id="A0A427XQZ8"/>